<keyword evidence="2" id="KW-1133">Transmembrane helix</keyword>
<keyword evidence="4" id="KW-1185">Reference proteome</keyword>
<reference evidence="3" key="2">
    <citation type="submission" date="2023-01" db="EMBL/GenBank/DDBJ databases">
        <authorList>
            <person name="Sun Q."/>
            <person name="Evtushenko L."/>
        </authorList>
    </citation>
    <scope>NUCLEOTIDE SEQUENCE</scope>
    <source>
        <strain evidence="3">VKM B-2484</strain>
    </source>
</reference>
<dbReference type="Pfam" id="PF09527">
    <property type="entry name" value="ATPase_gene1"/>
    <property type="match status" value="1"/>
</dbReference>
<keyword evidence="2" id="KW-0812">Transmembrane</keyword>
<gene>
    <name evidence="3" type="ORF">GCM10017643_44690</name>
</gene>
<dbReference type="EMBL" id="BSFJ01000038">
    <property type="protein sequence ID" value="GLK74351.1"/>
    <property type="molecule type" value="Genomic_DNA"/>
</dbReference>
<feature type="region of interest" description="Disordered" evidence="1">
    <location>
        <begin position="1"/>
        <end position="57"/>
    </location>
</feature>
<sequence>MQVMDDRDKTDGHDGSARPDVSDAELSGRLRGLGSALDKVQAERRAEEKTSAVQDRTSSSAGMTLAFRLGSEFVAGVLVGAGLGWAIDRFFGIAPWGMIVFMLLGFGAGIVNMMRAAGETGRRSPPKGGA</sequence>
<name>A0A9W6N1M5_9HYPH</name>
<proteinExistence type="predicted"/>
<feature type="transmembrane region" description="Helical" evidence="2">
    <location>
        <begin position="93"/>
        <end position="114"/>
    </location>
</feature>
<feature type="transmembrane region" description="Helical" evidence="2">
    <location>
        <begin position="65"/>
        <end position="87"/>
    </location>
</feature>
<evidence type="ECO:0000313" key="3">
    <source>
        <dbReference type="EMBL" id="GLK74351.1"/>
    </source>
</evidence>
<organism evidence="3 4">
    <name type="scientific">Ancylobacter dichloromethanicus</name>
    <dbReference type="NCBI Taxonomy" id="518825"/>
    <lineage>
        <taxon>Bacteria</taxon>
        <taxon>Pseudomonadati</taxon>
        <taxon>Pseudomonadota</taxon>
        <taxon>Alphaproteobacteria</taxon>
        <taxon>Hyphomicrobiales</taxon>
        <taxon>Xanthobacteraceae</taxon>
        <taxon>Ancylobacter</taxon>
    </lineage>
</organism>
<comment type="caution">
    <text evidence="3">The sequence shown here is derived from an EMBL/GenBank/DDBJ whole genome shotgun (WGS) entry which is preliminary data.</text>
</comment>
<reference evidence="3" key="1">
    <citation type="journal article" date="2014" name="Int. J. Syst. Evol. Microbiol.">
        <title>Complete genome sequence of Corynebacterium casei LMG S-19264T (=DSM 44701T), isolated from a smear-ripened cheese.</title>
        <authorList>
            <consortium name="US DOE Joint Genome Institute (JGI-PGF)"/>
            <person name="Walter F."/>
            <person name="Albersmeier A."/>
            <person name="Kalinowski J."/>
            <person name="Ruckert C."/>
        </authorList>
    </citation>
    <scope>NUCLEOTIDE SEQUENCE</scope>
    <source>
        <strain evidence="3">VKM B-2484</strain>
    </source>
</reference>
<protein>
    <submittedName>
        <fullName evidence="3">ATP synthase protein I</fullName>
    </submittedName>
</protein>
<evidence type="ECO:0000313" key="4">
    <source>
        <dbReference type="Proteomes" id="UP001143370"/>
    </source>
</evidence>
<accession>A0A9W6N1M5</accession>
<evidence type="ECO:0000256" key="2">
    <source>
        <dbReference type="SAM" id="Phobius"/>
    </source>
</evidence>
<evidence type="ECO:0000256" key="1">
    <source>
        <dbReference type="SAM" id="MobiDB-lite"/>
    </source>
</evidence>
<keyword evidence="2" id="KW-0472">Membrane</keyword>
<feature type="compositionally biased region" description="Basic and acidic residues" evidence="1">
    <location>
        <begin position="1"/>
        <end position="21"/>
    </location>
</feature>
<dbReference type="Proteomes" id="UP001143370">
    <property type="component" value="Unassembled WGS sequence"/>
</dbReference>
<feature type="compositionally biased region" description="Basic and acidic residues" evidence="1">
    <location>
        <begin position="40"/>
        <end position="50"/>
    </location>
</feature>
<dbReference type="InterPro" id="IPR032820">
    <property type="entry name" value="ATPase_put"/>
</dbReference>
<dbReference type="AlphaFoldDB" id="A0A9W6N1M5"/>